<evidence type="ECO:0000259" key="6">
    <source>
        <dbReference type="Pfam" id="PF00175"/>
    </source>
</evidence>
<reference evidence="8" key="1">
    <citation type="journal article" date="2012" name="Proc. Natl. Acad. Sci. U.S.A.">
        <title>Antigenic diversity is generated by distinct evolutionary mechanisms in African trypanosome species.</title>
        <authorList>
            <person name="Jackson A.P."/>
            <person name="Berry A."/>
            <person name="Aslett M."/>
            <person name="Allison H.C."/>
            <person name="Burton P."/>
            <person name="Vavrova-Anderson J."/>
            <person name="Brown R."/>
            <person name="Browne H."/>
            <person name="Corton N."/>
            <person name="Hauser H."/>
            <person name="Gamble J."/>
            <person name="Gilderthorp R."/>
            <person name="Marcello L."/>
            <person name="McQuillan J."/>
            <person name="Otto T.D."/>
            <person name="Quail M.A."/>
            <person name="Sanders M.J."/>
            <person name="van Tonder A."/>
            <person name="Ginger M.L."/>
            <person name="Field M.C."/>
            <person name="Barry J.D."/>
            <person name="Hertz-Fowler C."/>
            <person name="Berriman M."/>
        </authorList>
    </citation>
    <scope>NUCLEOTIDE SEQUENCE</scope>
    <source>
        <strain evidence="8">IL3000</strain>
    </source>
</reference>
<dbReference type="Pfam" id="PF00970">
    <property type="entry name" value="FAD_binding_6"/>
    <property type="match status" value="1"/>
</dbReference>
<feature type="binding site" evidence="5">
    <location>
        <position position="44"/>
    </location>
    <ligand>
        <name>FAD</name>
        <dbReference type="ChEBI" id="CHEBI:57692"/>
    </ligand>
</feature>
<dbReference type="FunFam" id="3.40.50.80:FF:000009">
    <property type="entry name" value="NADH-cytochrome b5 reductase"/>
    <property type="match status" value="1"/>
</dbReference>
<sequence>MALNLDVLSFVELRHVDDNGSELVRPFTPINNSDQRGYFEILVKNYPSSKLASYLFSLKKGDVVQFKGPYVQIPIKSNQFKKIGMIAADTGIASVYQVARNVLRTPHNKTEISLIYAEARKEDVLLGNEINELMQLYPLFSPYFVLSKAPSDWMGGVGEVSKEMIKSLIPKPNRVGDSIVLVSGPSPFLEAICGDKDYSSGSPKQGELKGILKELGYIQRMVFKI</sequence>
<name>G0UPT5_TRYCI</name>
<proteinExistence type="predicted"/>
<feature type="binding site" evidence="5">
    <location>
        <position position="42"/>
    </location>
    <ligand>
        <name>FAD</name>
        <dbReference type="ChEBI" id="CHEBI:57692"/>
    </ligand>
</feature>
<dbReference type="AlphaFoldDB" id="G0UPT5"/>
<feature type="binding site" evidence="5">
    <location>
        <position position="26"/>
    </location>
    <ligand>
        <name>FAD</name>
        <dbReference type="ChEBI" id="CHEBI:57692"/>
    </ligand>
</feature>
<dbReference type="InterPro" id="IPR039261">
    <property type="entry name" value="FNR_nucleotide-bd"/>
</dbReference>
<comment type="cofactor">
    <cofactor evidence="1 5">
        <name>FAD</name>
        <dbReference type="ChEBI" id="CHEBI:57692"/>
    </cofactor>
</comment>
<dbReference type="InterPro" id="IPR001834">
    <property type="entry name" value="CBR-like"/>
</dbReference>
<dbReference type="CDD" id="cd06183">
    <property type="entry name" value="cyt_b5_reduct_like"/>
    <property type="match status" value="1"/>
</dbReference>
<dbReference type="Gene3D" id="2.40.30.10">
    <property type="entry name" value="Translation factors"/>
    <property type="match status" value="1"/>
</dbReference>
<dbReference type="InterPro" id="IPR001433">
    <property type="entry name" value="OxRdtase_FAD/NAD-bd"/>
</dbReference>
<evidence type="ECO:0000259" key="7">
    <source>
        <dbReference type="Pfam" id="PF00970"/>
    </source>
</evidence>
<feature type="domain" description="Flavoprotein pyridine nucleotide cytochrome reductase-like FAD-binding" evidence="7">
    <location>
        <begin position="4"/>
        <end position="72"/>
    </location>
</feature>
<evidence type="ECO:0000313" key="8">
    <source>
        <dbReference type="EMBL" id="CCC91396.1"/>
    </source>
</evidence>
<evidence type="ECO:0000256" key="1">
    <source>
        <dbReference type="ARBA" id="ARBA00001974"/>
    </source>
</evidence>
<evidence type="ECO:0000256" key="3">
    <source>
        <dbReference type="ARBA" id="ARBA00022827"/>
    </source>
</evidence>
<dbReference type="Pfam" id="PF00175">
    <property type="entry name" value="NAD_binding_1"/>
    <property type="match status" value="1"/>
</dbReference>
<gene>
    <name evidence="8" type="ORF">TCIL3000_7_2060</name>
</gene>
<accession>G0UPT5</accession>
<dbReference type="VEuPathDB" id="TriTrypDB:TcIL3000_7_2060"/>
<feature type="binding site" evidence="5">
    <location>
        <position position="25"/>
    </location>
    <ligand>
        <name>FAD</name>
        <dbReference type="ChEBI" id="CHEBI:57692"/>
    </ligand>
</feature>
<evidence type="ECO:0000256" key="4">
    <source>
        <dbReference type="ARBA" id="ARBA00023002"/>
    </source>
</evidence>
<feature type="binding site" evidence="5">
    <location>
        <position position="50"/>
    </location>
    <ligand>
        <name>FAD</name>
        <dbReference type="ChEBI" id="CHEBI:57692"/>
    </ligand>
</feature>
<dbReference type="PANTHER" id="PTHR19370">
    <property type="entry name" value="NADH-CYTOCHROME B5 REDUCTASE"/>
    <property type="match status" value="1"/>
</dbReference>
<dbReference type="InterPro" id="IPR017938">
    <property type="entry name" value="Riboflavin_synthase-like_b-brl"/>
</dbReference>
<dbReference type="PRINTS" id="PR00406">
    <property type="entry name" value="CYTB5RDTASE"/>
</dbReference>
<feature type="domain" description="Oxidoreductase FAD/NAD(P)-binding" evidence="6">
    <location>
        <begin position="85"/>
        <end position="193"/>
    </location>
</feature>
<dbReference type="PANTHER" id="PTHR19370:SF131">
    <property type="entry name" value="B5 REDUCTASE, PUTATIVE-RELATED"/>
    <property type="match status" value="1"/>
</dbReference>
<dbReference type="Gene3D" id="3.40.50.80">
    <property type="entry name" value="Nucleotide-binding domain of ferredoxin-NADP reductase (FNR) module"/>
    <property type="match status" value="1"/>
</dbReference>
<organism evidence="8">
    <name type="scientific">Trypanosoma congolense (strain IL3000)</name>
    <dbReference type="NCBI Taxonomy" id="1068625"/>
    <lineage>
        <taxon>Eukaryota</taxon>
        <taxon>Discoba</taxon>
        <taxon>Euglenozoa</taxon>
        <taxon>Kinetoplastea</taxon>
        <taxon>Metakinetoplastina</taxon>
        <taxon>Trypanosomatida</taxon>
        <taxon>Trypanosomatidae</taxon>
        <taxon>Trypanosoma</taxon>
        <taxon>Nannomonas</taxon>
    </lineage>
</organism>
<keyword evidence="4" id="KW-0560">Oxidoreductase</keyword>
<protein>
    <submittedName>
        <fullName evidence="8">Uncharacterized protein TCIL3000_7_2060</fullName>
    </submittedName>
</protein>
<dbReference type="SUPFAM" id="SSF52343">
    <property type="entry name" value="Ferredoxin reductase-like, C-terminal NADP-linked domain"/>
    <property type="match status" value="1"/>
</dbReference>
<dbReference type="EMBL" id="HE575320">
    <property type="protein sequence ID" value="CCC91396.1"/>
    <property type="molecule type" value="Genomic_DNA"/>
</dbReference>
<evidence type="ECO:0000256" key="2">
    <source>
        <dbReference type="ARBA" id="ARBA00022630"/>
    </source>
</evidence>
<dbReference type="SUPFAM" id="SSF63380">
    <property type="entry name" value="Riboflavin synthase domain-like"/>
    <property type="match status" value="1"/>
</dbReference>
<evidence type="ECO:0000256" key="5">
    <source>
        <dbReference type="PIRSR" id="PIRSR601834-1"/>
    </source>
</evidence>
<dbReference type="GO" id="GO:0004128">
    <property type="term" value="F:cytochrome-b5 reductase activity, acting on NAD(P)H"/>
    <property type="evidence" value="ECO:0007669"/>
    <property type="project" value="TreeGrafter"/>
</dbReference>
<keyword evidence="3 5" id="KW-0274">FAD</keyword>
<dbReference type="InterPro" id="IPR008333">
    <property type="entry name" value="Cbr1-like_FAD-bd_dom"/>
</dbReference>
<keyword evidence="2 5" id="KW-0285">Flavoprotein</keyword>